<proteinExistence type="predicted"/>
<keyword evidence="4" id="KW-0175">Coiled coil</keyword>
<evidence type="ECO:0000256" key="1">
    <source>
        <dbReference type="ARBA" id="ARBA00022723"/>
    </source>
</evidence>
<dbReference type="InterPro" id="IPR001965">
    <property type="entry name" value="Znf_PHD"/>
</dbReference>
<sequence>MNKCGACKKFMSSKATDGVTCCIAECATVYHRDCVGVSTKLQLTRPWTCTSCMAKKPRNNANSTPVRASDFVEDTGNNTSITGGSVYDFESFEAKLLQKLDGIISSSIKSELKPLQKNLSALTELTQSVEFMSTKFDEIYKDFSCLRSETQTLRAENTKLQEQMKDMTVRMSRLEQQARENNIELQCVPEHPRENLISTVSQLSSVVSAPVSKSDIISCIRVAKSNPNSSRPRAIIVKLSSSDLRDSLLASCWKYNKENSANKLNSSDLGIAGEKQPIYVSEHLSPSNRALHAQARSFKKDNHFKFLWIRNGRILMKKNESSATLWV</sequence>
<accession>A0ABQ7Q0D9</accession>
<protein>
    <recommendedName>
        <fullName evidence="5">Zinc finger PHD-type domain-containing protein</fullName>
    </recommendedName>
</protein>
<evidence type="ECO:0000259" key="5">
    <source>
        <dbReference type="SMART" id="SM00249"/>
    </source>
</evidence>
<dbReference type="SUPFAM" id="SSF57903">
    <property type="entry name" value="FYVE/PHD zinc finger"/>
    <property type="match status" value="1"/>
</dbReference>
<evidence type="ECO:0000256" key="2">
    <source>
        <dbReference type="ARBA" id="ARBA00022771"/>
    </source>
</evidence>
<dbReference type="CDD" id="cd15489">
    <property type="entry name" value="PHD_SF"/>
    <property type="match status" value="1"/>
</dbReference>
<keyword evidence="1" id="KW-0479">Metal-binding</keyword>
<evidence type="ECO:0000313" key="6">
    <source>
        <dbReference type="EMBL" id="KAG7298706.1"/>
    </source>
</evidence>
<dbReference type="SMART" id="SM00249">
    <property type="entry name" value="PHD"/>
    <property type="match status" value="1"/>
</dbReference>
<dbReference type="InterPro" id="IPR011011">
    <property type="entry name" value="Znf_FYVE_PHD"/>
</dbReference>
<dbReference type="Pfam" id="PF25298">
    <property type="entry name" value="Baculo_FP_2nd"/>
    <property type="match status" value="1"/>
</dbReference>
<keyword evidence="2" id="KW-0863">Zinc-finger</keyword>
<feature type="coiled-coil region" evidence="4">
    <location>
        <begin position="150"/>
        <end position="184"/>
    </location>
</feature>
<dbReference type="EMBL" id="JAHIBW010000023">
    <property type="protein sequence ID" value="KAG7298706.1"/>
    <property type="molecule type" value="Genomic_DNA"/>
</dbReference>
<comment type="caution">
    <text evidence="6">The sequence shown here is derived from an EMBL/GenBank/DDBJ whole genome shotgun (WGS) entry which is preliminary data.</text>
</comment>
<dbReference type="InterPro" id="IPR019786">
    <property type="entry name" value="Zinc_finger_PHD-type_CS"/>
</dbReference>
<dbReference type="Proteomes" id="UP000823941">
    <property type="component" value="Chromosome 23"/>
</dbReference>
<evidence type="ECO:0000313" key="7">
    <source>
        <dbReference type="Proteomes" id="UP000823941"/>
    </source>
</evidence>
<dbReference type="PROSITE" id="PS01359">
    <property type="entry name" value="ZF_PHD_1"/>
    <property type="match status" value="1"/>
</dbReference>
<dbReference type="Gene3D" id="3.30.40.10">
    <property type="entry name" value="Zinc/RING finger domain, C3HC4 (zinc finger)"/>
    <property type="match status" value="1"/>
</dbReference>
<dbReference type="InterPro" id="IPR013083">
    <property type="entry name" value="Znf_RING/FYVE/PHD"/>
</dbReference>
<organism evidence="6 7">
    <name type="scientific">Plutella xylostella</name>
    <name type="common">Diamondback moth</name>
    <name type="synonym">Plutella maculipennis</name>
    <dbReference type="NCBI Taxonomy" id="51655"/>
    <lineage>
        <taxon>Eukaryota</taxon>
        <taxon>Metazoa</taxon>
        <taxon>Ecdysozoa</taxon>
        <taxon>Arthropoda</taxon>
        <taxon>Hexapoda</taxon>
        <taxon>Insecta</taxon>
        <taxon>Pterygota</taxon>
        <taxon>Neoptera</taxon>
        <taxon>Endopterygota</taxon>
        <taxon>Lepidoptera</taxon>
        <taxon>Glossata</taxon>
        <taxon>Ditrysia</taxon>
        <taxon>Yponomeutoidea</taxon>
        <taxon>Plutellidae</taxon>
        <taxon>Plutella</taxon>
    </lineage>
</organism>
<evidence type="ECO:0000256" key="4">
    <source>
        <dbReference type="SAM" id="Coils"/>
    </source>
</evidence>
<gene>
    <name evidence="6" type="ORF">JYU34_017113</name>
</gene>
<reference evidence="6 7" key="1">
    <citation type="submission" date="2021-06" db="EMBL/GenBank/DDBJ databases">
        <title>A haploid diamondback moth (Plutella xylostella L.) genome assembly resolves 31 chromosomes and identifies a diamide resistance mutation.</title>
        <authorList>
            <person name="Ward C.M."/>
            <person name="Perry K.D."/>
            <person name="Baker G."/>
            <person name="Powis K."/>
            <person name="Heckel D.G."/>
            <person name="Baxter S.W."/>
        </authorList>
    </citation>
    <scope>NUCLEOTIDE SEQUENCE [LARGE SCALE GENOMIC DNA]</scope>
    <source>
        <strain evidence="6 7">LV</strain>
        <tissue evidence="6">Single pupa</tissue>
    </source>
</reference>
<keyword evidence="7" id="KW-1185">Reference proteome</keyword>
<evidence type="ECO:0000256" key="3">
    <source>
        <dbReference type="ARBA" id="ARBA00022833"/>
    </source>
</evidence>
<keyword evidence="3" id="KW-0862">Zinc</keyword>
<dbReference type="InterPro" id="IPR057251">
    <property type="entry name" value="FP_C"/>
</dbReference>
<feature type="domain" description="Zinc finger PHD-type" evidence="5">
    <location>
        <begin position="3"/>
        <end position="53"/>
    </location>
</feature>
<name>A0ABQ7Q0D9_PLUXY</name>